<evidence type="ECO:0000313" key="3">
    <source>
        <dbReference type="Proteomes" id="UP001335648"/>
    </source>
</evidence>
<name>A0AAN8BRK8_9TELE</name>
<evidence type="ECO:0000313" key="2">
    <source>
        <dbReference type="EMBL" id="KAK5889844.1"/>
    </source>
</evidence>
<organism evidence="2 3">
    <name type="scientific">Champsocephalus esox</name>
    <name type="common">pike icefish</name>
    <dbReference type="NCBI Taxonomy" id="159716"/>
    <lineage>
        <taxon>Eukaryota</taxon>
        <taxon>Metazoa</taxon>
        <taxon>Chordata</taxon>
        <taxon>Craniata</taxon>
        <taxon>Vertebrata</taxon>
        <taxon>Euteleostomi</taxon>
        <taxon>Actinopterygii</taxon>
        <taxon>Neopterygii</taxon>
        <taxon>Teleostei</taxon>
        <taxon>Neoteleostei</taxon>
        <taxon>Acanthomorphata</taxon>
        <taxon>Eupercaria</taxon>
        <taxon>Perciformes</taxon>
        <taxon>Notothenioidei</taxon>
        <taxon>Channichthyidae</taxon>
        <taxon>Champsocephalus</taxon>
    </lineage>
</organism>
<dbReference type="AlphaFoldDB" id="A0AAN8BRK8"/>
<proteinExistence type="predicted"/>
<dbReference type="EMBL" id="JAULUE010002056">
    <property type="protein sequence ID" value="KAK5889844.1"/>
    <property type="molecule type" value="Genomic_DNA"/>
</dbReference>
<comment type="caution">
    <text evidence="2">The sequence shown here is derived from an EMBL/GenBank/DDBJ whole genome shotgun (WGS) entry which is preliminary data.</text>
</comment>
<protein>
    <submittedName>
        <fullName evidence="2">Uncharacterized protein</fullName>
    </submittedName>
</protein>
<sequence length="87" mass="9930">MECFRPHAGPPSSPPTRRPHKRAQNRRYHRYALPRPRPRIQSPANGPSLPIFSPQISTSTLRRHTPIATLTDPVTWFSTLLSLPLSR</sequence>
<gene>
    <name evidence="2" type="ORF">CesoFtcFv8_013424</name>
</gene>
<keyword evidence="3" id="KW-1185">Reference proteome</keyword>
<dbReference type="Proteomes" id="UP001335648">
    <property type="component" value="Unassembled WGS sequence"/>
</dbReference>
<reference evidence="2 3" key="1">
    <citation type="journal article" date="2023" name="Mol. Biol. Evol.">
        <title>Genomics of Secondarily Temperate Adaptation in the Only Non-Antarctic Icefish.</title>
        <authorList>
            <person name="Rivera-Colon A.G."/>
            <person name="Rayamajhi N."/>
            <person name="Minhas B.F."/>
            <person name="Madrigal G."/>
            <person name="Bilyk K.T."/>
            <person name="Yoon V."/>
            <person name="Hune M."/>
            <person name="Gregory S."/>
            <person name="Cheng C.H.C."/>
            <person name="Catchen J.M."/>
        </authorList>
    </citation>
    <scope>NUCLEOTIDE SEQUENCE [LARGE SCALE GENOMIC DNA]</scope>
    <source>
        <strain evidence="2">JC2023a</strain>
    </source>
</reference>
<evidence type="ECO:0000256" key="1">
    <source>
        <dbReference type="SAM" id="MobiDB-lite"/>
    </source>
</evidence>
<feature type="compositionally biased region" description="Basic residues" evidence="1">
    <location>
        <begin position="17"/>
        <end position="38"/>
    </location>
</feature>
<feature type="region of interest" description="Disordered" evidence="1">
    <location>
        <begin position="1"/>
        <end position="51"/>
    </location>
</feature>
<accession>A0AAN8BRK8</accession>